<dbReference type="InterPro" id="IPR011008">
    <property type="entry name" value="Dimeric_a/b-barrel"/>
</dbReference>
<dbReference type="PANTHER" id="PTHR37828:SF1">
    <property type="entry name" value="YCII-RELATED DOMAIN-CONTAINING PROTEIN"/>
    <property type="match status" value="1"/>
</dbReference>
<dbReference type="RefSeq" id="WP_072962627.1">
    <property type="nucleotide sequence ID" value="NZ_FQUH01000023.1"/>
</dbReference>
<evidence type="ECO:0000259" key="2">
    <source>
        <dbReference type="Pfam" id="PF03795"/>
    </source>
</evidence>
<dbReference type="Pfam" id="PF03795">
    <property type="entry name" value="YCII"/>
    <property type="match status" value="1"/>
</dbReference>
<dbReference type="InterPro" id="IPR005545">
    <property type="entry name" value="YCII"/>
</dbReference>
<evidence type="ECO:0000313" key="3">
    <source>
        <dbReference type="EMBL" id="SHF98815.1"/>
    </source>
</evidence>
<evidence type="ECO:0000313" key="4">
    <source>
        <dbReference type="Proteomes" id="UP000184159"/>
    </source>
</evidence>
<dbReference type="Gene3D" id="3.30.70.1060">
    <property type="entry name" value="Dimeric alpha+beta barrel"/>
    <property type="match status" value="1"/>
</dbReference>
<reference evidence="4" key="1">
    <citation type="submission" date="2016-11" db="EMBL/GenBank/DDBJ databases">
        <authorList>
            <person name="Varghese N."/>
            <person name="Submissions S."/>
        </authorList>
    </citation>
    <scope>NUCLEOTIDE SEQUENCE [LARGE SCALE GENOMIC DNA]</scope>
    <source>
        <strain evidence="4">DSM 21264</strain>
    </source>
</reference>
<dbReference type="SUPFAM" id="SSF54909">
    <property type="entry name" value="Dimeric alpha+beta barrel"/>
    <property type="match status" value="1"/>
</dbReference>
<proteinExistence type="inferred from homology"/>
<comment type="similarity">
    <text evidence="1">Belongs to the YciI family.</text>
</comment>
<name>A0A1M5G4X9_VIBGA</name>
<dbReference type="AlphaFoldDB" id="A0A1M5G4X9"/>
<organism evidence="3 4">
    <name type="scientific">Vibrio gazogenes DSM 21264 = NBRC 103151</name>
    <dbReference type="NCBI Taxonomy" id="1123492"/>
    <lineage>
        <taxon>Bacteria</taxon>
        <taxon>Pseudomonadati</taxon>
        <taxon>Pseudomonadota</taxon>
        <taxon>Gammaproteobacteria</taxon>
        <taxon>Vibrionales</taxon>
        <taxon>Vibrionaceae</taxon>
        <taxon>Vibrio</taxon>
    </lineage>
</organism>
<dbReference type="EMBL" id="FQUH01000023">
    <property type="protein sequence ID" value="SHF98815.1"/>
    <property type="molecule type" value="Genomic_DNA"/>
</dbReference>
<keyword evidence="4" id="KW-1185">Reference proteome</keyword>
<gene>
    <name evidence="3" type="ORF">SAMN02745781_03684</name>
</gene>
<evidence type="ECO:0000256" key="1">
    <source>
        <dbReference type="ARBA" id="ARBA00007689"/>
    </source>
</evidence>
<protein>
    <submittedName>
        <fullName evidence="3">Uncharacterized conserved protein YciI, contains a putative active-site phosphohistidine</fullName>
    </submittedName>
</protein>
<dbReference type="Proteomes" id="UP000184159">
    <property type="component" value="Unassembled WGS sequence"/>
</dbReference>
<accession>A0A1M5G4X9</accession>
<sequence length="95" mass="10826">MFIVSLTYISEISQIDKYLEAHVEYLDKNYEKGVFIASGRKVPRNGGVILAKARNLSELEEVLNDDPFKIHNLAHYELIEFVPTKSAPEFASLIQ</sequence>
<dbReference type="PANTHER" id="PTHR37828">
    <property type="entry name" value="GSR2449 PROTEIN"/>
    <property type="match status" value="1"/>
</dbReference>
<feature type="domain" description="YCII-related" evidence="2">
    <location>
        <begin position="1"/>
        <end position="81"/>
    </location>
</feature>